<dbReference type="STRING" id="98403.A0A151GKD7"/>
<dbReference type="InterPro" id="IPR011032">
    <property type="entry name" value="GroES-like_sf"/>
</dbReference>
<dbReference type="RefSeq" id="XP_040656910.1">
    <property type="nucleotide sequence ID" value="XM_040801877.1"/>
</dbReference>
<dbReference type="Proteomes" id="UP000076580">
    <property type="component" value="Chromosome 02"/>
</dbReference>
<keyword evidence="4" id="KW-1185">Reference proteome</keyword>
<evidence type="ECO:0000313" key="4">
    <source>
        <dbReference type="Proteomes" id="UP000076580"/>
    </source>
</evidence>
<dbReference type="Pfam" id="PF08240">
    <property type="entry name" value="ADH_N"/>
    <property type="match status" value="1"/>
</dbReference>
<proteinExistence type="predicted"/>
<dbReference type="SUPFAM" id="SSF50129">
    <property type="entry name" value="GroES-like"/>
    <property type="match status" value="1"/>
</dbReference>
<feature type="domain" description="Enoyl reductase (ER)" evidence="2">
    <location>
        <begin position="6"/>
        <end position="335"/>
    </location>
</feature>
<dbReference type="InterPro" id="IPR036291">
    <property type="entry name" value="NAD(P)-bd_dom_sf"/>
</dbReference>
<dbReference type="Gene3D" id="3.90.180.10">
    <property type="entry name" value="Medium-chain alcohol dehydrogenases, catalytic domain"/>
    <property type="match status" value="1"/>
</dbReference>
<dbReference type="EMBL" id="LAYC01000002">
    <property type="protein sequence ID" value="KYK57558.1"/>
    <property type="molecule type" value="Genomic_DNA"/>
</dbReference>
<dbReference type="InParanoid" id="A0A151GKD7"/>
<dbReference type="GO" id="GO:0016628">
    <property type="term" value="F:oxidoreductase activity, acting on the CH-CH group of donors, NAD or NADP as acceptor"/>
    <property type="evidence" value="ECO:0007669"/>
    <property type="project" value="InterPro"/>
</dbReference>
<gene>
    <name evidence="3" type="ORF">DCS_04569</name>
</gene>
<accession>A0A151GKD7</accession>
<organism evidence="3 4">
    <name type="scientific">Drechmeria coniospora</name>
    <name type="common">Nematophagous fungus</name>
    <name type="synonym">Meria coniospora</name>
    <dbReference type="NCBI Taxonomy" id="98403"/>
    <lineage>
        <taxon>Eukaryota</taxon>
        <taxon>Fungi</taxon>
        <taxon>Dikarya</taxon>
        <taxon>Ascomycota</taxon>
        <taxon>Pezizomycotina</taxon>
        <taxon>Sordariomycetes</taxon>
        <taxon>Hypocreomycetidae</taxon>
        <taxon>Hypocreales</taxon>
        <taxon>Ophiocordycipitaceae</taxon>
        <taxon>Drechmeria</taxon>
    </lineage>
</organism>
<evidence type="ECO:0000313" key="3">
    <source>
        <dbReference type="EMBL" id="KYK57558.1"/>
    </source>
</evidence>
<dbReference type="Gene3D" id="3.40.50.720">
    <property type="entry name" value="NAD(P)-binding Rossmann-like Domain"/>
    <property type="match status" value="1"/>
</dbReference>
<reference evidence="3 4" key="1">
    <citation type="journal article" date="2016" name="Sci. Rep.">
        <title>Insights into Adaptations to a Near-Obligate Nematode Endoparasitic Lifestyle from the Finished Genome of Drechmeria coniospora.</title>
        <authorList>
            <person name="Zhang L."/>
            <person name="Zhou Z."/>
            <person name="Guo Q."/>
            <person name="Fokkens L."/>
            <person name="Miskei M."/>
            <person name="Pocsi I."/>
            <person name="Zhang W."/>
            <person name="Chen M."/>
            <person name="Wang L."/>
            <person name="Sun Y."/>
            <person name="Donzelli B.G."/>
            <person name="Gibson D.M."/>
            <person name="Nelson D.R."/>
            <person name="Luo J.G."/>
            <person name="Rep M."/>
            <person name="Liu H."/>
            <person name="Yang S."/>
            <person name="Wang J."/>
            <person name="Krasnoff S.B."/>
            <person name="Xu Y."/>
            <person name="Molnar I."/>
            <person name="Lin M."/>
        </authorList>
    </citation>
    <scope>NUCLEOTIDE SEQUENCE [LARGE SCALE GENOMIC DNA]</scope>
    <source>
        <strain evidence="3 4">ARSEF 6962</strain>
    </source>
</reference>
<evidence type="ECO:0000256" key="1">
    <source>
        <dbReference type="ARBA" id="ARBA00023002"/>
    </source>
</evidence>
<dbReference type="InterPro" id="IPR013154">
    <property type="entry name" value="ADH-like_N"/>
</dbReference>
<dbReference type="PANTHER" id="PTHR44573:SF1">
    <property type="entry name" value="NADPH-DEPENDENT ALKENAL_ONE OXIDOREDUCTASE, CHLOROPLASTIC"/>
    <property type="match status" value="1"/>
</dbReference>
<comment type="caution">
    <text evidence="3">The sequence shown here is derived from an EMBL/GenBank/DDBJ whole genome shotgun (WGS) entry which is preliminary data.</text>
</comment>
<dbReference type="CDD" id="cd05289">
    <property type="entry name" value="MDR_like_2"/>
    <property type="match status" value="1"/>
</dbReference>
<dbReference type="PANTHER" id="PTHR44573">
    <property type="entry name" value="NADPH-DEPENDENT ALKENAL/ONE OXIDOREDUCTASE, CHLOROPLASTIC"/>
    <property type="match status" value="1"/>
</dbReference>
<name>A0A151GKD7_DRECN</name>
<dbReference type="SMART" id="SM00829">
    <property type="entry name" value="PKS_ER"/>
    <property type="match status" value="1"/>
</dbReference>
<dbReference type="InterPro" id="IPR020843">
    <property type="entry name" value="ER"/>
</dbReference>
<dbReference type="GeneID" id="63717212"/>
<evidence type="ECO:0000259" key="2">
    <source>
        <dbReference type="SMART" id="SM00829"/>
    </source>
</evidence>
<dbReference type="InterPro" id="IPR044626">
    <property type="entry name" value="AOR-like"/>
</dbReference>
<dbReference type="SUPFAM" id="SSF51735">
    <property type="entry name" value="NAD(P)-binding Rossmann-fold domains"/>
    <property type="match status" value="1"/>
</dbReference>
<dbReference type="AlphaFoldDB" id="A0A151GKD7"/>
<protein>
    <recommendedName>
        <fullName evidence="2">Enoyl reductase (ER) domain-containing protein</fullName>
    </recommendedName>
</protein>
<sequence length="370" mass="39511">MAHTPQTMRSLVAPKRCTPAGYEVQEMATAQITMPTQVLIRVRAASVSPGELQALAGIMSGFIAKEFPFKIGLEGAGVVVAVGSEVKSLNVGSEVYGLCVDKPMFRMAVPPGFASEYAVAEERFLLPKPASVSFEEAAAAAGSITTALQTIRRGLQLGGLESLEGKTVFVPAGLGATGSVAVQMAKKVFGASRIITTVSTAKVPLVERLLPGIVDLVIDYKTQKLDELVPRGSVDFMYNTTFATMDAGIPLLKPDTGILMSIASVPSKAVMREIMGADRFPRLLGLLLDLCQLWYRWKLRGTNIKYEFVSGGVQIREDLEKAGEILAVGKVKPVVRGVDLDDLEAVRTGCEAVRTGRGGTGKFVIRPKPI</sequence>
<keyword evidence="1" id="KW-0560">Oxidoreductase</keyword>